<reference evidence="2 3" key="1">
    <citation type="journal article" date="2015" name="BMC Genomics">
        <title>The genome of the truffle-parasite Tolypocladium ophioglossoides and the evolution of antifungal peptaibiotics.</title>
        <authorList>
            <person name="Quandt C.A."/>
            <person name="Bushley K.E."/>
            <person name="Spatafora J.W."/>
        </authorList>
    </citation>
    <scope>NUCLEOTIDE SEQUENCE [LARGE SCALE GENOMIC DNA]</scope>
    <source>
        <strain evidence="2 3">CBS 100239</strain>
    </source>
</reference>
<feature type="region of interest" description="Disordered" evidence="1">
    <location>
        <begin position="110"/>
        <end position="133"/>
    </location>
</feature>
<gene>
    <name evidence="2" type="ORF">TOPH_03106</name>
</gene>
<protein>
    <submittedName>
        <fullName evidence="2">Uncharacterized protein</fullName>
    </submittedName>
</protein>
<dbReference type="EMBL" id="LFRF01000006">
    <property type="protein sequence ID" value="KND92334.1"/>
    <property type="molecule type" value="Genomic_DNA"/>
</dbReference>
<evidence type="ECO:0000313" key="3">
    <source>
        <dbReference type="Proteomes" id="UP000036947"/>
    </source>
</evidence>
<evidence type="ECO:0000256" key="1">
    <source>
        <dbReference type="SAM" id="MobiDB-lite"/>
    </source>
</evidence>
<evidence type="ECO:0000313" key="2">
    <source>
        <dbReference type="EMBL" id="KND92334.1"/>
    </source>
</evidence>
<accession>A0A0L0NE79</accession>
<feature type="compositionally biased region" description="Basic residues" evidence="1">
    <location>
        <begin position="117"/>
        <end position="126"/>
    </location>
</feature>
<dbReference type="Proteomes" id="UP000036947">
    <property type="component" value="Unassembled WGS sequence"/>
</dbReference>
<organism evidence="2 3">
    <name type="scientific">Tolypocladium ophioglossoides (strain CBS 100239)</name>
    <name type="common">Snaketongue truffleclub</name>
    <name type="synonym">Elaphocordyceps ophioglossoides</name>
    <dbReference type="NCBI Taxonomy" id="1163406"/>
    <lineage>
        <taxon>Eukaryota</taxon>
        <taxon>Fungi</taxon>
        <taxon>Dikarya</taxon>
        <taxon>Ascomycota</taxon>
        <taxon>Pezizomycotina</taxon>
        <taxon>Sordariomycetes</taxon>
        <taxon>Hypocreomycetidae</taxon>
        <taxon>Hypocreales</taxon>
        <taxon>Ophiocordycipitaceae</taxon>
        <taxon>Tolypocladium</taxon>
    </lineage>
</organism>
<proteinExistence type="predicted"/>
<comment type="caution">
    <text evidence="2">The sequence shown here is derived from an EMBL/GenBank/DDBJ whole genome shotgun (WGS) entry which is preliminary data.</text>
</comment>
<name>A0A0L0NE79_TOLOC</name>
<sequence length="133" mass="14825">MPLIIVLTRTIPQQFGNASVGNSHAVEWQRMQCATCCLAQLCAANMGSLARSLALVRLKTVELGERHLPGLRCTWAWAFAVLREASHSSFSPAMLLTQSLQTKILPLHRFKDGPKHPQNRNRHHARSTTCVTE</sequence>
<dbReference type="AlphaFoldDB" id="A0A0L0NE79"/>
<keyword evidence="3" id="KW-1185">Reference proteome</keyword>